<name>A0A9D1M2U0_9PROT</name>
<feature type="domain" description="Ribbon-helix-helix" evidence="1">
    <location>
        <begin position="3"/>
        <end position="65"/>
    </location>
</feature>
<dbReference type="InterPro" id="IPR038268">
    <property type="entry name" value="RHH_sf"/>
</dbReference>
<dbReference type="Pfam" id="PF13467">
    <property type="entry name" value="RHH_4"/>
    <property type="match status" value="1"/>
</dbReference>
<proteinExistence type="predicted"/>
<comment type="caution">
    <text evidence="2">The sequence shown here is derived from an EMBL/GenBank/DDBJ whole genome shotgun (WGS) entry which is preliminary data.</text>
</comment>
<evidence type="ECO:0000259" key="1">
    <source>
        <dbReference type="Pfam" id="PF13467"/>
    </source>
</evidence>
<dbReference type="Gene3D" id="1.10.3990.20">
    <property type="entry name" value="protein bp1543"/>
    <property type="match status" value="1"/>
</dbReference>
<reference evidence="2" key="1">
    <citation type="submission" date="2020-10" db="EMBL/GenBank/DDBJ databases">
        <authorList>
            <person name="Gilroy R."/>
        </authorList>
    </citation>
    <scope>NUCLEOTIDE SEQUENCE</scope>
    <source>
        <strain evidence="2">ChiW3-316</strain>
    </source>
</reference>
<dbReference type="InterPro" id="IPR027373">
    <property type="entry name" value="RHH_dom"/>
</dbReference>
<dbReference type="EMBL" id="DVNC01000006">
    <property type="protein sequence ID" value="HIU52547.1"/>
    <property type="molecule type" value="Genomic_DNA"/>
</dbReference>
<gene>
    <name evidence="2" type="ORF">IAD20_00520</name>
</gene>
<sequence>MLKKSVVIANRHSTSISLEPEFMEELEAIARQKGLSVNQLVTEIDSKREHENLSSAIRIYILNHLKKTNPGN</sequence>
<dbReference type="Proteomes" id="UP000824107">
    <property type="component" value="Unassembled WGS sequence"/>
</dbReference>
<evidence type="ECO:0000313" key="2">
    <source>
        <dbReference type="EMBL" id="HIU52547.1"/>
    </source>
</evidence>
<reference evidence="2" key="2">
    <citation type="journal article" date="2021" name="PeerJ">
        <title>Extensive microbial diversity within the chicken gut microbiome revealed by metagenomics and culture.</title>
        <authorList>
            <person name="Gilroy R."/>
            <person name="Ravi A."/>
            <person name="Getino M."/>
            <person name="Pursley I."/>
            <person name="Horton D.L."/>
            <person name="Alikhan N.F."/>
            <person name="Baker D."/>
            <person name="Gharbi K."/>
            <person name="Hall N."/>
            <person name="Watson M."/>
            <person name="Adriaenssens E.M."/>
            <person name="Foster-Nyarko E."/>
            <person name="Jarju S."/>
            <person name="Secka A."/>
            <person name="Antonio M."/>
            <person name="Oren A."/>
            <person name="Chaudhuri R.R."/>
            <person name="La Ragione R."/>
            <person name="Hildebrand F."/>
            <person name="Pallen M.J."/>
        </authorList>
    </citation>
    <scope>NUCLEOTIDE SEQUENCE</scope>
    <source>
        <strain evidence="2">ChiW3-316</strain>
    </source>
</reference>
<protein>
    <submittedName>
        <fullName evidence="2">Ribbon-helix-helix domain-containing protein</fullName>
    </submittedName>
</protein>
<evidence type="ECO:0000313" key="3">
    <source>
        <dbReference type="Proteomes" id="UP000824107"/>
    </source>
</evidence>
<organism evidence="2 3">
    <name type="scientific">Candidatus Scatocola faecipullorum</name>
    <dbReference type="NCBI Taxonomy" id="2840917"/>
    <lineage>
        <taxon>Bacteria</taxon>
        <taxon>Pseudomonadati</taxon>
        <taxon>Pseudomonadota</taxon>
        <taxon>Alphaproteobacteria</taxon>
        <taxon>Rhodospirillales</taxon>
        <taxon>Rhodospirillaceae</taxon>
        <taxon>Rhodospirillaceae incertae sedis</taxon>
        <taxon>Candidatus Scatocola</taxon>
    </lineage>
</organism>
<dbReference type="AlphaFoldDB" id="A0A9D1M2U0"/>
<accession>A0A9D1M2U0</accession>